<dbReference type="Proteomes" id="UP000029121">
    <property type="component" value="Unassembled WGS sequence"/>
</dbReference>
<reference evidence="5" key="1">
    <citation type="journal article" date="2013" name="Nat. Genet.">
        <title>The Capsella rubella genome and the genomic consequences of rapid mating system evolution.</title>
        <authorList>
            <person name="Slotte T."/>
            <person name="Hazzouri K.M."/>
            <person name="Agren J.A."/>
            <person name="Koenig D."/>
            <person name="Maumus F."/>
            <person name="Guo Y.L."/>
            <person name="Steige K."/>
            <person name="Platts A.E."/>
            <person name="Escobar J.S."/>
            <person name="Newman L.K."/>
            <person name="Wang W."/>
            <person name="Mandakova T."/>
            <person name="Vello E."/>
            <person name="Smith L.M."/>
            <person name="Henz S.R."/>
            <person name="Steffen J."/>
            <person name="Takuno S."/>
            <person name="Brandvain Y."/>
            <person name="Coop G."/>
            <person name="Andolfatto P."/>
            <person name="Hu T.T."/>
            <person name="Blanchette M."/>
            <person name="Clark R.M."/>
            <person name="Quesneville H."/>
            <person name="Nordborg M."/>
            <person name="Gaut B.S."/>
            <person name="Lysak M.A."/>
            <person name="Jenkins J."/>
            <person name="Grimwood J."/>
            <person name="Chapman J."/>
            <person name="Prochnik S."/>
            <person name="Shu S."/>
            <person name="Rokhsar D."/>
            <person name="Schmutz J."/>
            <person name="Weigel D."/>
            <person name="Wright S.I."/>
        </authorList>
    </citation>
    <scope>NUCLEOTIDE SEQUENCE [LARGE SCALE GENOMIC DNA]</scope>
    <source>
        <strain evidence="5">cv. Monte Gargano</strain>
    </source>
</reference>
<proteinExistence type="inferred from homology"/>
<dbReference type="STRING" id="81985.R0IBY3"/>
<sequence length="593" mass="65337">LSESHHHNNNKPLSLSLFFYLSPSSSISQKRLKRFPMPSESSSPYKLHRPAKPGVRRSRRDSSPDSIIFTPESNLSLFSSASVSVDRCSTTSDAHDRDSLVSGPSLERDQRVGSSSCKDLDLDKRGTGWKNSRNARKNSNKVKAWKEEFEVNKDDESQNLDDSARSSFSVALRECQERRSRSEALAKKLDYQRTTSLDLSNVVSSSPRVVNVKRTSVSTNKSSVFPSPGTPTYLHNMQKGWSSERVPLRSNGGRSPPNAGFLPLYSGRTVPSKWEDAERWIVSPLAREGSARTSFGASHERRPKAKSGPLGPPGFAYYSLYSPAVPMVHSGNMGCLTASSPFSAGVLPDTVSSRGSTASAFPQRIDPCMARSVSIHGCSETLPRSSQDDIHESIKDAATDAQAVSRRDMATQMSPEGSICLSPERQCSFSPSSPSARPVSELLNARSNRAEVKDLQVDEKVTVTRWSKKHRGLYYGNSSKMQDHLNGKARDPQGLTCSAKTEEASIISWENLQKAKAEAAIRKLEMKLEKKRSSSMEKIMRKVKSAEKKAEEMRRSALDNKVSTASHGKTSSFKRSGKKKMPSLSGCFTCHAF</sequence>
<feature type="region of interest" description="Disordered" evidence="2">
    <location>
        <begin position="30"/>
        <end position="67"/>
    </location>
</feature>
<dbReference type="PANTHER" id="PTHR31471">
    <property type="entry name" value="OS02G0116800 PROTEIN"/>
    <property type="match status" value="1"/>
</dbReference>
<dbReference type="KEGG" id="crb:17898172"/>
<feature type="region of interest" description="Disordered" evidence="2">
    <location>
        <begin position="532"/>
        <end position="582"/>
    </location>
</feature>
<evidence type="ECO:0000259" key="3">
    <source>
        <dbReference type="Pfam" id="PF03763"/>
    </source>
</evidence>
<dbReference type="eggNOG" id="ENOG502QUK1">
    <property type="taxonomic scope" value="Eukaryota"/>
</dbReference>
<comment type="similarity">
    <text evidence="1">Belongs to the remorin family.</text>
</comment>
<evidence type="ECO:0000256" key="2">
    <source>
        <dbReference type="SAM" id="MobiDB-lite"/>
    </source>
</evidence>
<dbReference type="Pfam" id="PF03763">
    <property type="entry name" value="Remorin_C"/>
    <property type="match status" value="1"/>
</dbReference>
<feature type="compositionally biased region" description="Polar residues" evidence="2">
    <location>
        <begin position="561"/>
        <end position="574"/>
    </location>
</feature>
<accession>R0IBY3</accession>
<name>R0IBY3_9BRAS</name>
<protein>
    <recommendedName>
        <fullName evidence="3">Remorin C-terminal domain-containing protein</fullName>
    </recommendedName>
</protein>
<feature type="non-terminal residue" evidence="4">
    <location>
        <position position="1"/>
    </location>
</feature>
<organism evidence="4 5">
    <name type="scientific">Capsella rubella</name>
    <dbReference type="NCBI Taxonomy" id="81985"/>
    <lineage>
        <taxon>Eukaryota</taxon>
        <taxon>Viridiplantae</taxon>
        <taxon>Streptophyta</taxon>
        <taxon>Embryophyta</taxon>
        <taxon>Tracheophyta</taxon>
        <taxon>Spermatophyta</taxon>
        <taxon>Magnoliopsida</taxon>
        <taxon>eudicotyledons</taxon>
        <taxon>Gunneridae</taxon>
        <taxon>Pentapetalae</taxon>
        <taxon>rosids</taxon>
        <taxon>malvids</taxon>
        <taxon>Brassicales</taxon>
        <taxon>Brassicaceae</taxon>
        <taxon>Camelineae</taxon>
        <taxon>Capsella</taxon>
    </lineage>
</organism>
<gene>
    <name evidence="4" type="ORF">CARUB_v10008653mg</name>
</gene>
<feature type="compositionally biased region" description="Basic residues" evidence="2">
    <location>
        <begin position="46"/>
        <end position="59"/>
    </location>
</feature>
<dbReference type="PANTHER" id="PTHR31471:SF13">
    <property type="entry name" value="REMORIN FAMILY PROTEIN"/>
    <property type="match status" value="1"/>
</dbReference>
<evidence type="ECO:0000313" key="5">
    <source>
        <dbReference type="Proteomes" id="UP000029121"/>
    </source>
</evidence>
<dbReference type="EMBL" id="KB870805">
    <property type="protein sequence ID" value="EOA39964.1"/>
    <property type="molecule type" value="Genomic_DNA"/>
</dbReference>
<dbReference type="OrthoDB" id="648416at2759"/>
<keyword evidence="5" id="KW-1185">Reference proteome</keyword>
<feature type="compositionally biased region" description="Basic and acidic residues" evidence="2">
    <location>
        <begin position="532"/>
        <end position="558"/>
    </location>
</feature>
<dbReference type="InterPro" id="IPR005516">
    <property type="entry name" value="Remorin_C"/>
</dbReference>
<evidence type="ECO:0000256" key="1">
    <source>
        <dbReference type="ARBA" id="ARBA00005711"/>
    </source>
</evidence>
<evidence type="ECO:0000313" key="4">
    <source>
        <dbReference type="EMBL" id="EOA39964.1"/>
    </source>
</evidence>
<feature type="domain" description="Remorin C-terminal" evidence="3">
    <location>
        <begin position="499"/>
        <end position="574"/>
    </location>
</feature>
<dbReference type="AlphaFoldDB" id="R0IBY3"/>
<feature type="region of interest" description="Disordered" evidence="2">
    <location>
        <begin position="89"/>
        <end position="140"/>
    </location>
</feature>